<dbReference type="OrthoDB" id="17360at10239"/>
<dbReference type="Pfam" id="PF17610">
    <property type="entry name" value="DUF5505"/>
    <property type="match status" value="1"/>
</dbReference>
<proteinExistence type="predicted"/>
<reference evidence="1 4" key="1">
    <citation type="journal article" date="2006" name="J. Microbiol.">
        <title>Morphological, phylogenetic and biological characteristics of Ectropis obliqua single-nucleocapsid nucleopolyhedrovirus.</title>
        <authorList>
            <person name="Ma X.C."/>
            <person name="Xu H.J."/>
            <person name="Tang M.J."/>
            <person name="Xiao Q."/>
            <person name="Hong J."/>
            <person name="Zhang C.X."/>
        </authorList>
    </citation>
    <scope>NUCLEOTIDE SEQUENCE [LARGE SCALE GENOMIC DNA]</scope>
    <source>
        <strain evidence="1 4">A1</strain>
    </source>
</reference>
<reference evidence="1" key="2">
    <citation type="submission" date="2006-07" db="EMBL/GenBank/DDBJ databases">
        <authorList>
            <person name="Zhang C.-X."/>
            <person name="Yang Z.-N."/>
            <person name="Ma X.-C."/>
            <person name="Xiao Q."/>
        </authorList>
    </citation>
    <scope>NUCLEOTIDE SEQUENCE</scope>
    <source>
        <strain evidence="1">A1</strain>
    </source>
</reference>
<dbReference type="InterPro" id="IPR020221">
    <property type="entry name" value="DUF5505"/>
</dbReference>
<evidence type="ECO:0000313" key="2">
    <source>
        <dbReference type="EMBL" id="AGS47889.1"/>
    </source>
</evidence>
<name>A0EYT1_9ABAC</name>
<evidence type="ECO:0000313" key="3">
    <source>
        <dbReference type="EMBL" id="QWV59614.1"/>
    </source>
</evidence>
<dbReference type="EMBL" id="DQ837165">
    <property type="protein sequence ID" value="ABI35712.1"/>
    <property type="molecule type" value="Genomic_DNA"/>
</dbReference>
<organism evidence="1 4">
    <name type="scientific">Ectropis obliqua nucleopolyhedrovirus</name>
    <dbReference type="NCBI Taxonomy" id="59376"/>
    <lineage>
        <taxon>Viruses</taxon>
        <taxon>Viruses incertae sedis</taxon>
        <taxon>Naldaviricetes</taxon>
        <taxon>Lefavirales</taxon>
        <taxon>Baculoviridae</taxon>
        <taxon>Alphabaculovirus</taxon>
        <taxon>Alphabaculovirus ecobliquae</taxon>
    </lineage>
</organism>
<protein>
    <submittedName>
        <fullName evidence="2">Putative 18.5 kDa protein</fullName>
    </submittedName>
</protein>
<dbReference type="EMBL" id="KC960018">
    <property type="protein sequence ID" value="AGS47889.1"/>
    <property type="molecule type" value="Genomic_DNA"/>
</dbReference>
<sequence length="150" mass="17801">MKYQQLLILAHHTGLHYQSKFKLQAQWQTAEQIDQFCHTHLLPALRYNFKVNMDDNKTYKSFVKGLTCLHFTNPYVQGVQSALNYVFARDSKRKTLFCEFLQDNYSDESKMDEYMKNNCINVDLSEMKIAYKVLVYDYGDLMDKINDLQN</sequence>
<dbReference type="Proteomes" id="UP000214344">
    <property type="component" value="Segment"/>
</dbReference>
<reference evidence="3" key="5">
    <citation type="submission" date="2021-06" db="EMBL/GenBank/DDBJ databases">
        <authorList>
            <person name="Xiao Q."/>
            <person name="Zhang X.X."/>
            <person name="Tang M.J."/>
        </authorList>
    </citation>
    <scope>NUCLEOTIDE SEQUENCE</scope>
    <source>
        <strain evidence="3">QF4</strain>
    </source>
</reference>
<keyword evidence="4" id="KW-1185">Reference proteome</keyword>
<evidence type="ECO:0000313" key="1">
    <source>
        <dbReference type="EMBL" id="ABI35712.1"/>
    </source>
</evidence>
<dbReference type="KEGG" id="vg:5176521"/>
<reference evidence="2" key="4">
    <citation type="submission" date="2013-04" db="EMBL/GenBank/DDBJ databases">
        <authorList>
            <person name="Chen J."/>
            <person name="Hu Y."/>
            <person name="Yin Y."/>
            <person name="Wang B."/>
            <person name="Zhu Y."/>
        </authorList>
    </citation>
    <scope>NUCLEOTIDE SEQUENCE</scope>
    <source>
        <strain evidence="2">Unioasis 1</strain>
    </source>
</reference>
<dbReference type="EMBL" id="MZ394738">
    <property type="protein sequence ID" value="QWV59614.1"/>
    <property type="molecule type" value="Genomic_DNA"/>
</dbReference>
<gene>
    <name evidence="3" type="ORF">QF4000028</name>
    <name evidence="2" type="ORF">wdlz-06GM39</name>
</gene>
<accession>A0EYT1</accession>
<evidence type="ECO:0000313" key="4">
    <source>
        <dbReference type="Proteomes" id="UP000214344"/>
    </source>
</evidence>
<reference evidence="1 4" key="3">
    <citation type="journal article" date="2007" name="Virology">
        <title>Genome sequence and organization of a nucleopolyhedrovirus that infects the tea looper caterpillar, Ectropis obliqua.</title>
        <authorList>
            <person name="Ma X.C."/>
            <person name="Shang J.Y."/>
            <person name="Yang Z.N."/>
            <person name="Bao Y.Y."/>
            <person name="Xiao Q."/>
            <person name="Zhang C.X."/>
        </authorList>
    </citation>
    <scope>NUCLEOTIDE SEQUENCE [LARGE SCALE GENOMIC DNA]</scope>
    <source>
        <strain evidence="1 4">A1</strain>
    </source>
</reference>
<dbReference type="RefSeq" id="YP_874221.1">
    <property type="nucleotide sequence ID" value="NC_008586.1"/>
</dbReference>